<evidence type="ECO:0000256" key="16">
    <source>
        <dbReference type="ARBA" id="ARBA00023002"/>
    </source>
</evidence>
<dbReference type="GO" id="GO:1902600">
    <property type="term" value="P:proton transmembrane transport"/>
    <property type="evidence" value="ECO:0007669"/>
    <property type="project" value="UniProtKB-KW"/>
</dbReference>
<evidence type="ECO:0000259" key="25">
    <source>
        <dbReference type="PROSITE" id="PS51007"/>
    </source>
</evidence>
<keyword evidence="5 21" id="KW-0813">Transport</keyword>
<evidence type="ECO:0000256" key="18">
    <source>
        <dbReference type="ARBA" id="ARBA00023065"/>
    </source>
</evidence>
<dbReference type="OrthoDB" id="9811281at2"/>
<evidence type="ECO:0000256" key="19">
    <source>
        <dbReference type="ARBA" id="ARBA00023136"/>
    </source>
</evidence>
<dbReference type="InterPro" id="IPR036909">
    <property type="entry name" value="Cyt_c-like_dom_sf"/>
</dbReference>
<evidence type="ECO:0000256" key="9">
    <source>
        <dbReference type="ARBA" id="ARBA00022660"/>
    </source>
</evidence>
<dbReference type="PANTHER" id="PTHR33751:SF1">
    <property type="entry name" value="CBB3-TYPE CYTOCHROME C OXIDASE SUBUNIT FIXP"/>
    <property type="match status" value="1"/>
</dbReference>
<name>A0A4V3CW68_9HYPH</name>
<keyword evidence="16 21" id="KW-0560">Oxidoreductase</keyword>
<dbReference type="InterPro" id="IPR032858">
    <property type="entry name" value="CcoP_N"/>
</dbReference>
<evidence type="ECO:0000256" key="3">
    <source>
        <dbReference type="ARBA" id="ARBA00006113"/>
    </source>
</evidence>
<evidence type="ECO:0000256" key="14">
    <source>
        <dbReference type="ARBA" id="ARBA00022982"/>
    </source>
</evidence>
<dbReference type="InterPro" id="IPR038414">
    <property type="entry name" value="CcoP_N_sf"/>
</dbReference>
<dbReference type="PIRSF" id="PIRSF000006">
    <property type="entry name" value="Cbb3-Cox_fixP"/>
    <property type="match status" value="1"/>
</dbReference>
<evidence type="ECO:0000256" key="1">
    <source>
        <dbReference type="ARBA" id="ARBA00004533"/>
    </source>
</evidence>
<comment type="cofactor">
    <cofactor evidence="21 23">
        <name>heme c</name>
        <dbReference type="ChEBI" id="CHEBI:61717"/>
    </cofactor>
    <text evidence="21 23">Binds 2 heme C groups per subunit.</text>
</comment>
<evidence type="ECO:0000256" key="22">
    <source>
        <dbReference type="PIRSR" id="PIRSR000006-1"/>
    </source>
</evidence>
<dbReference type="InterPro" id="IPR009056">
    <property type="entry name" value="Cyt_c-like_dom"/>
</dbReference>
<dbReference type="EMBL" id="SNXY01000007">
    <property type="protein sequence ID" value="TDP85198.1"/>
    <property type="molecule type" value="Genomic_DNA"/>
</dbReference>
<feature type="binding site" description="covalent" evidence="23">
    <location>
        <position position="121"/>
    </location>
    <ligand>
        <name>heme c</name>
        <dbReference type="ChEBI" id="CHEBI:61717"/>
        <label>1</label>
    </ligand>
</feature>
<keyword evidence="19 21" id="KW-0472">Membrane</keyword>
<organism evidence="26 27">
    <name type="scientific">Oharaeibacter diazotrophicus</name>
    <dbReference type="NCBI Taxonomy" id="1920512"/>
    <lineage>
        <taxon>Bacteria</taxon>
        <taxon>Pseudomonadati</taxon>
        <taxon>Pseudomonadota</taxon>
        <taxon>Alphaproteobacteria</taxon>
        <taxon>Hyphomicrobiales</taxon>
        <taxon>Pleomorphomonadaceae</taxon>
        <taxon>Oharaeibacter</taxon>
    </lineage>
</organism>
<comment type="subcellular location">
    <subcellularLocation>
        <location evidence="1 21">Cell inner membrane</location>
    </subcellularLocation>
</comment>
<keyword evidence="10 24" id="KW-0812">Transmembrane</keyword>
<comment type="similarity">
    <text evidence="3 21">Belongs to the CcoP / FixP family.</text>
</comment>
<keyword evidence="13 21" id="KW-0375">Hydrogen ion transport</keyword>
<dbReference type="PROSITE" id="PS51007">
    <property type="entry name" value="CYTC"/>
    <property type="match status" value="2"/>
</dbReference>
<evidence type="ECO:0000256" key="8">
    <source>
        <dbReference type="ARBA" id="ARBA00022617"/>
    </source>
</evidence>
<dbReference type="Gene3D" id="1.10.760.10">
    <property type="entry name" value="Cytochrome c-like domain"/>
    <property type="match status" value="2"/>
</dbReference>
<comment type="pathway">
    <text evidence="2 21">Energy metabolism; oxidative phosphorylation.</text>
</comment>
<dbReference type="PANTHER" id="PTHR33751">
    <property type="entry name" value="CBB3-TYPE CYTOCHROME C OXIDASE SUBUNIT FIXP"/>
    <property type="match status" value="1"/>
</dbReference>
<dbReference type="Pfam" id="PF13442">
    <property type="entry name" value="Cytochrome_CBB3"/>
    <property type="match status" value="2"/>
</dbReference>
<evidence type="ECO:0000256" key="10">
    <source>
        <dbReference type="ARBA" id="ARBA00022692"/>
    </source>
</evidence>
<feature type="domain" description="Cytochrome c" evidence="25">
    <location>
        <begin position="108"/>
        <end position="197"/>
    </location>
</feature>
<dbReference type="Proteomes" id="UP000294547">
    <property type="component" value="Unassembled WGS sequence"/>
</dbReference>
<evidence type="ECO:0000256" key="15">
    <source>
        <dbReference type="ARBA" id="ARBA00022989"/>
    </source>
</evidence>
<evidence type="ECO:0000256" key="23">
    <source>
        <dbReference type="PIRSR" id="PIRSR000006-2"/>
    </source>
</evidence>
<dbReference type="GO" id="GO:0020037">
    <property type="term" value="F:heme binding"/>
    <property type="evidence" value="ECO:0007669"/>
    <property type="project" value="InterPro"/>
</dbReference>
<dbReference type="SUPFAM" id="SSF46626">
    <property type="entry name" value="Cytochrome c"/>
    <property type="match status" value="2"/>
</dbReference>
<dbReference type="InterPro" id="IPR008168">
    <property type="entry name" value="Cyt_C_IC"/>
</dbReference>
<dbReference type="GO" id="GO:0005506">
    <property type="term" value="F:iron ion binding"/>
    <property type="evidence" value="ECO:0007669"/>
    <property type="project" value="InterPro"/>
</dbReference>
<evidence type="ECO:0000256" key="11">
    <source>
        <dbReference type="ARBA" id="ARBA00022723"/>
    </source>
</evidence>
<keyword evidence="18 21" id="KW-0406">Ion transport</keyword>
<dbReference type="Gene3D" id="6.10.280.130">
    <property type="match status" value="1"/>
</dbReference>
<evidence type="ECO:0000256" key="17">
    <source>
        <dbReference type="ARBA" id="ARBA00023004"/>
    </source>
</evidence>
<dbReference type="PRINTS" id="PR00605">
    <property type="entry name" value="CYTCHROMECIC"/>
</dbReference>
<keyword evidence="17 21" id="KW-0408">Iron</keyword>
<keyword evidence="9 21" id="KW-0679">Respiratory chain</keyword>
<evidence type="ECO:0000256" key="4">
    <source>
        <dbReference type="ARBA" id="ARBA00011203"/>
    </source>
</evidence>
<proteinExistence type="inferred from homology"/>
<dbReference type="InterPro" id="IPR050597">
    <property type="entry name" value="Cytochrome_c_Oxidase_Subunit"/>
</dbReference>
<feature type="binding site" description="covalent" evidence="23">
    <location>
        <position position="217"/>
    </location>
    <ligand>
        <name>heme c</name>
        <dbReference type="ChEBI" id="CHEBI:61717"/>
        <label>2</label>
    </ligand>
</feature>
<comment type="subunit">
    <text evidence="4">Component of the cbb3-type cytochrome c oxidase at least composed of FixN, FixO, FixQ and FixP.</text>
</comment>
<dbReference type="GO" id="GO:0006119">
    <property type="term" value="P:oxidative phosphorylation"/>
    <property type="evidence" value="ECO:0007669"/>
    <property type="project" value="UniProtKB-UniPathway"/>
</dbReference>
<comment type="function">
    <text evidence="20">C-type cytochrome. Part of the cbb3-type cytochrome c oxidase complex. FixP subunit is required for transferring electrons from donor cytochrome c via its heme groups to FixO subunit. From there, electrons are shuttled to the catalytic binuclear center of FixN subunit where oxygen reduction takes place. The complex also functions as a proton pump.</text>
</comment>
<feature type="binding site" description="axial binding residue" evidence="22">
    <location>
        <position position="172"/>
    </location>
    <ligand>
        <name>heme c</name>
        <dbReference type="ChEBI" id="CHEBI:61717"/>
        <label>2</label>
    </ligand>
    <ligandPart>
        <name>Fe</name>
        <dbReference type="ChEBI" id="CHEBI:18248"/>
    </ligandPart>
</feature>
<evidence type="ECO:0000256" key="24">
    <source>
        <dbReference type="SAM" id="Phobius"/>
    </source>
</evidence>
<dbReference type="GO" id="GO:0009055">
    <property type="term" value="F:electron transfer activity"/>
    <property type="evidence" value="ECO:0007669"/>
    <property type="project" value="InterPro"/>
</dbReference>
<dbReference type="GO" id="GO:0016491">
    <property type="term" value="F:oxidoreductase activity"/>
    <property type="evidence" value="ECO:0007669"/>
    <property type="project" value="UniProtKB-KW"/>
</dbReference>
<comment type="caution">
    <text evidence="26">The sequence shown here is derived from an EMBL/GenBank/DDBJ whole genome shotgun (WGS) entry which is preliminary data.</text>
</comment>
<keyword evidence="11 21" id="KW-0479">Metal-binding</keyword>
<sequence length="288" mass="30624">MAHQEIDHVSGVSTTGHEWDGLKELNNPLPRWWLWMFYLCIAFSIGYYFVYPSWPLVSGYTKGFLGYSQREAALADAAAGQAARLQLGGGLKDATLQQINDDPKLLEFALANGKAAFGDNCAPCHGTGATGSKGFPNLQDDDWLWGGTLDDIHTTITVGIRSTSPDTRVNDMPAFGKDGILDATQIKNVAGYVLSLSGGKVEGADTAAGQQLFAENCAACHGEDAKGLPEMGAPNLTDAIWLYGGDEKTVVETITNARRGVMPTWGGKLDPVTIKSLAVYVHSLGGGA</sequence>
<feature type="domain" description="Cytochrome c" evidence="25">
    <location>
        <begin position="204"/>
        <end position="285"/>
    </location>
</feature>
<dbReference type="InterPro" id="IPR004678">
    <property type="entry name" value="Cyt_c_oxidase_cbb3_su3"/>
</dbReference>
<dbReference type="AlphaFoldDB" id="A0A4V3CW68"/>
<dbReference type="RefSeq" id="WP_126541061.1">
    <property type="nucleotide sequence ID" value="NZ_BSPM01000004.1"/>
</dbReference>
<feature type="binding site" description="axial binding residue" evidence="22">
    <location>
        <position position="125"/>
    </location>
    <ligand>
        <name>heme c</name>
        <dbReference type="ChEBI" id="CHEBI:61717"/>
        <label>1</label>
    </ligand>
    <ligandPart>
        <name>Fe</name>
        <dbReference type="ChEBI" id="CHEBI:18248"/>
    </ligandPart>
</feature>
<feature type="binding site" description="covalent" evidence="23">
    <location>
        <position position="124"/>
    </location>
    <ligand>
        <name>heme c</name>
        <dbReference type="ChEBI" id="CHEBI:61717"/>
        <label>1</label>
    </ligand>
</feature>
<evidence type="ECO:0000256" key="5">
    <source>
        <dbReference type="ARBA" id="ARBA00022448"/>
    </source>
</evidence>
<gene>
    <name evidence="26" type="ORF">EDD54_2046</name>
</gene>
<feature type="binding site" description="axial binding residue" evidence="22">
    <location>
        <position position="262"/>
    </location>
    <ligand>
        <name>heme c</name>
        <dbReference type="ChEBI" id="CHEBI:61717"/>
        <label>1</label>
    </ligand>
    <ligandPart>
        <name>Fe</name>
        <dbReference type="ChEBI" id="CHEBI:18248"/>
    </ligandPart>
</feature>
<evidence type="ECO:0000313" key="27">
    <source>
        <dbReference type="Proteomes" id="UP000294547"/>
    </source>
</evidence>
<feature type="binding site" description="covalent" evidence="23">
    <location>
        <position position="220"/>
    </location>
    <ligand>
        <name>heme c</name>
        <dbReference type="ChEBI" id="CHEBI:61717"/>
        <label>2</label>
    </ligand>
</feature>
<feature type="binding site" description="axial binding residue" evidence="22">
    <location>
        <position position="221"/>
    </location>
    <ligand>
        <name>heme c</name>
        <dbReference type="ChEBI" id="CHEBI:61717"/>
        <label>2</label>
    </ligand>
    <ligandPart>
        <name>Fe</name>
        <dbReference type="ChEBI" id="CHEBI:18248"/>
    </ligandPart>
</feature>
<keyword evidence="7 21" id="KW-0997">Cell inner membrane</keyword>
<feature type="transmembrane region" description="Helical" evidence="24">
    <location>
        <begin position="32"/>
        <end position="50"/>
    </location>
</feature>
<evidence type="ECO:0000256" key="20">
    <source>
        <dbReference type="ARBA" id="ARBA00025525"/>
    </source>
</evidence>
<keyword evidence="14 21" id="KW-0249">Electron transport</keyword>
<keyword evidence="6 21" id="KW-1003">Cell membrane</keyword>
<evidence type="ECO:0000256" key="2">
    <source>
        <dbReference type="ARBA" id="ARBA00004673"/>
    </source>
</evidence>
<evidence type="ECO:0000256" key="7">
    <source>
        <dbReference type="ARBA" id="ARBA00022519"/>
    </source>
</evidence>
<evidence type="ECO:0000256" key="21">
    <source>
        <dbReference type="PIRNR" id="PIRNR000006"/>
    </source>
</evidence>
<keyword evidence="15 24" id="KW-1133">Transmembrane helix</keyword>
<evidence type="ECO:0000313" key="26">
    <source>
        <dbReference type="EMBL" id="TDP85198.1"/>
    </source>
</evidence>
<dbReference type="NCBIfam" id="TIGR00782">
    <property type="entry name" value="ccoP"/>
    <property type="match status" value="1"/>
</dbReference>
<dbReference type="UniPathway" id="UPA00705"/>
<protein>
    <recommendedName>
        <fullName evidence="21">Cbb3-type cytochrome c oxidase subunit</fullName>
    </recommendedName>
</protein>
<evidence type="ECO:0000256" key="13">
    <source>
        <dbReference type="ARBA" id="ARBA00022781"/>
    </source>
</evidence>
<reference evidence="26 27" key="1">
    <citation type="submission" date="2019-03" db="EMBL/GenBank/DDBJ databases">
        <title>Genomic Encyclopedia of Type Strains, Phase IV (KMG-IV): sequencing the most valuable type-strain genomes for metagenomic binning, comparative biology and taxonomic classification.</title>
        <authorList>
            <person name="Goeker M."/>
        </authorList>
    </citation>
    <scope>NUCLEOTIDE SEQUENCE [LARGE SCALE GENOMIC DNA]</scope>
    <source>
        <strain evidence="26 27">DSM 102969</strain>
    </source>
</reference>
<dbReference type="Pfam" id="PF14715">
    <property type="entry name" value="FixP_N"/>
    <property type="match status" value="1"/>
</dbReference>
<evidence type="ECO:0000256" key="6">
    <source>
        <dbReference type="ARBA" id="ARBA00022475"/>
    </source>
</evidence>
<evidence type="ECO:0000256" key="12">
    <source>
        <dbReference type="ARBA" id="ARBA00022737"/>
    </source>
</evidence>
<keyword evidence="12" id="KW-0677">Repeat</keyword>
<keyword evidence="27" id="KW-1185">Reference proteome</keyword>
<accession>A0A4V3CW68</accession>
<dbReference type="GO" id="GO:0005886">
    <property type="term" value="C:plasma membrane"/>
    <property type="evidence" value="ECO:0007669"/>
    <property type="project" value="UniProtKB-SubCell"/>
</dbReference>
<keyword evidence="8 21" id="KW-0349">Heme</keyword>